<dbReference type="AlphaFoldDB" id="A0A6C0ACU8"/>
<evidence type="ECO:0000313" key="1">
    <source>
        <dbReference type="EMBL" id="QHS77524.1"/>
    </source>
</evidence>
<dbReference type="Pfam" id="PF08795">
    <property type="entry name" value="DUF1796"/>
    <property type="match status" value="1"/>
</dbReference>
<dbReference type="InterPro" id="IPR014903">
    <property type="entry name" value="DUF1796"/>
</dbReference>
<sequence length="193" mass="23491">MTMISLGSTCAVSYFLKQNNTNTRSFPFDWTKVSINQLNNILENHFEDYEIIIIKKYSNNHLCLTNPNEGSYLLENKFNVKFAHELTNKTDKDKFSDKIKRRISRFYKQVNPQFIRLDFGKMPRKYNEELDKLLLNLNKIFYSFSLTLLIPKHWDIKIKNIFEFDLKIIRFEEKKEKFTWRMEYVFHNIYKIE</sequence>
<accession>A0A6C0ACU8</accession>
<protein>
    <recommendedName>
        <fullName evidence="2">Papain-like cysteine peptidase</fullName>
    </recommendedName>
</protein>
<organism evidence="1">
    <name type="scientific">viral metagenome</name>
    <dbReference type="NCBI Taxonomy" id="1070528"/>
    <lineage>
        <taxon>unclassified sequences</taxon>
        <taxon>metagenomes</taxon>
        <taxon>organismal metagenomes</taxon>
    </lineage>
</organism>
<reference evidence="1" key="1">
    <citation type="journal article" date="2020" name="Nature">
        <title>Giant virus diversity and host interactions through global metagenomics.</title>
        <authorList>
            <person name="Schulz F."/>
            <person name="Roux S."/>
            <person name="Paez-Espino D."/>
            <person name="Jungbluth S."/>
            <person name="Walsh D.A."/>
            <person name="Denef V.J."/>
            <person name="McMahon K.D."/>
            <person name="Konstantinidis K.T."/>
            <person name="Eloe-Fadrosh E.A."/>
            <person name="Kyrpides N.C."/>
            <person name="Woyke T."/>
        </authorList>
    </citation>
    <scope>NUCLEOTIDE SEQUENCE</scope>
    <source>
        <strain evidence="1">GVMAG-S-1004661-13</strain>
    </source>
</reference>
<evidence type="ECO:0008006" key="2">
    <source>
        <dbReference type="Google" id="ProtNLM"/>
    </source>
</evidence>
<dbReference type="EMBL" id="MN740552">
    <property type="protein sequence ID" value="QHS77524.1"/>
    <property type="molecule type" value="Genomic_DNA"/>
</dbReference>
<name>A0A6C0ACU8_9ZZZZ</name>
<proteinExistence type="predicted"/>